<dbReference type="AlphaFoldDB" id="A0AAV6LJT8"/>
<proteinExistence type="predicted"/>
<feature type="compositionally biased region" description="Polar residues" evidence="1">
    <location>
        <begin position="42"/>
        <end position="62"/>
    </location>
</feature>
<accession>A0AAV6LJT8</accession>
<name>A0AAV6LJT8_9ERIC</name>
<keyword evidence="2" id="KW-1133">Transmembrane helix</keyword>
<keyword evidence="4" id="KW-1185">Reference proteome</keyword>
<gene>
    <name evidence="3" type="ORF">RHGRI_001002</name>
</gene>
<keyword evidence="2" id="KW-0472">Membrane</keyword>
<comment type="caution">
    <text evidence="3">The sequence shown here is derived from an EMBL/GenBank/DDBJ whole genome shotgun (WGS) entry which is preliminary data.</text>
</comment>
<evidence type="ECO:0000313" key="3">
    <source>
        <dbReference type="EMBL" id="KAG5564980.1"/>
    </source>
</evidence>
<organism evidence="3 4">
    <name type="scientific">Rhododendron griersonianum</name>
    <dbReference type="NCBI Taxonomy" id="479676"/>
    <lineage>
        <taxon>Eukaryota</taxon>
        <taxon>Viridiplantae</taxon>
        <taxon>Streptophyta</taxon>
        <taxon>Embryophyta</taxon>
        <taxon>Tracheophyta</taxon>
        <taxon>Spermatophyta</taxon>
        <taxon>Magnoliopsida</taxon>
        <taxon>eudicotyledons</taxon>
        <taxon>Gunneridae</taxon>
        <taxon>Pentapetalae</taxon>
        <taxon>asterids</taxon>
        <taxon>Ericales</taxon>
        <taxon>Ericaceae</taxon>
        <taxon>Ericoideae</taxon>
        <taxon>Rhodoreae</taxon>
        <taxon>Rhododendron</taxon>
    </lineage>
</organism>
<evidence type="ECO:0000256" key="2">
    <source>
        <dbReference type="SAM" id="Phobius"/>
    </source>
</evidence>
<sequence length="139" mass="15829">MPLQEPLPDSHRKIHGSTNVEHVFRHQTPGDSGAPYQRQHKTYGNQSKSNRANRSRLTQQNPAKKHRSTRSRIVSTHEDKHLAFRHETEYPQKWFPAAKGLASRHQLIKPFLLFFLGGGGVGGHGMVSYYCNSDNDSTR</sequence>
<feature type="transmembrane region" description="Helical" evidence="2">
    <location>
        <begin position="111"/>
        <end position="130"/>
    </location>
</feature>
<evidence type="ECO:0000313" key="4">
    <source>
        <dbReference type="Proteomes" id="UP000823749"/>
    </source>
</evidence>
<protein>
    <submittedName>
        <fullName evidence="3">Uncharacterized protein</fullName>
    </submittedName>
</protein>
<dbReference type="Proteomes" id="UP000823749">
    <property type="component" value="Chromosome 1"/>
</dbReference>
<evidence type="ECO:0000256" key="1">
    <source>
        <dbReference type="SAM" id="MobiDB-lite"/>
    </source>
</evidence>
<reference evidence="3" key="1">
    <citation type="submission" date="2020-08" db="EMBL/GenBank/DDBJ databases">
        <title>Plant Genome Project.</title>
        <authorList>
            <person name="Zhang R.-G."/>
        </authorList>
    </citation>
    <scope>NUCLEOTIDE SEQUENCE</scope>
    <source>
        <strain evidence="3">WSP0</strain>
        <tissue evidence="3">Leaf</tissue>
    </source>
</reference>
<dbReference type="EMBL" id="JACTNZ010000001">
    <property type="protein sequence ID" value="KAG5564980.1"/>
    <property type="molecule type" value="Genomic_DNA"/>
</dbReference>
<feature type="region of interest" description="Disordered" evidence="1">
    <location>
        <begin position="1"/>
        <end position="74"/>
    </location>
</feature>
<keyword evidence="2" id="KW-0812">Transmembrane</keyword>